<name>A0A5B1LGJ7_9ACTN</name>
<keyword evidence="2" id="KW-0732">Signal</keyword>
<gene>
    <name evidence="4" type="ORF">F0U44_10670</name>
</gene>
<dbReference type="InterPro" id="IPR023795">
    <property type="entry name" value="Serpin_CS"/>
</dbReference>
<proteinExistence type="inferred from homology"/>
<evidence type="ECO:0000256" key="2">
    <source>
        <dbReference type="SAM" id="SignalP"/>
    </source>
</evidence>
<dbReference type="InterPro" id="IPR036186">
    <property type="entry name" value="Serpin_sf"/>
</dbReference>
<keyword evidence="5" id="KW-1185">Reference proteome</keyword>
<dbReference type="SUPFAM" id="SSF56574">
    <property type="entry name" value="Serpins"/>
    <property type="match status" value="1"/>
</dbReference>
<dbReference type="Gene3D" id="3.30.497.10">
    <property type="entry name" value="Antithrombin, subunit I, domain 2"/>
    <property type="match status" value="1"/>
</dbReference>
<dbReference type="PANTHER" id="PTHR11461:SF211">
    <property type="entry name" value="GH10112P-RELATED"/>
    <property type="match status" value="1"/>
</dbReference>
<dbReference type="CDD" id="cd19590">
    <property type="entry name" value="serpin_thermopin-like"/>
    <property type="match status" value="1"/>
</dbReference>
<reference evidence="4 5" key="1">
    <citation type="submission" date="2019-09" db="EMBL/GenBank/DDBJ databases">
        <title>Nocardioides panacisoli sp. nov., isolated from the soil of a ginseng field.</title>
        <authorList>
            <person name="Cho C."/>
        </authorList>
    </citation>
    <scope>NUCLEOTIDE SEQUENCE [LARGE SCALE GENOMIC DNA]</scope>
    <source>
        <strain evidence="4 5">BN130099</strain>
    </source>
</reference>
<dbReference type="InterPro" id="IPR023796">
    <property type="entry name" value="Serpin_dom"/>
</dbReference>
<dbReference type="InterPro" id="IPR000215">
    <property type="entry name" value="Serpin_fam"/>
</dbReference>
<evidence type="ECO:0000259" key="3">
    <source>
        <dbReference type="SMART" id="SM00093"/>
    </source>
</evidence>
<dbReference type="GO" id="GO:0004867">
    <property type="term" value="F:serine-type endopeptidase inhibitor activity"/>
    <property type="evidence" value="ECO:0007669"/>
    <property type="project" value="InterPro"/>
</dbReference>
<dbReference type="PANTHER" id="PTHR11461">
    <property type="entry name" value="SERINE PROTEASE INHIBITOR, SERPIN"/>
    <property type="match status" value="1"/>
</dbReference>
<organism evidence="4 5">
    <name type="scientific">Nocardioides humilatus</name>
    <dbReference type="NCBI Taxonomy" id="2607660"/>
    <lineage>
        <taxon>Bacteria</taxon>
        <taxon>Bacillati</taxon>
        <taxon>Actinomycetota</taxon>
        <taxon>Actinomycetes</taxon>
        <taxon>Propionibacteriales</taxon>
        <taxon>Nocardioidaceae</taxon>
        <taxon>Nocardioides</taxon>
    </lineage>
</organism>
<dbReference type="RefSeq" id="WP_149728270.1">
    <property type="nucleotide sequence ID" value="NZ_VUJV01000003.1"/>
</dbReference>
<dbReference type="InterPro" id="IPR042185">
    <property type="entry name" value="Serpin_sf_2"/>
</dbReference>
<dbReference type="Pfam" id="PF00079">
    <property type="entry name" value="Serpin"/>
    <property type="match status" value="1"/>
</dbReference>
<reference evidence="4 5" key="2">
    <citation type="submission" date="2019-09" db="EMBL/GenBank/DDBJ databases">
        <authorList>
            <person name="Jin C."/>
        </authorList>
    </citation>
    <scope>NUCLEOTIDE SEQUENCE [LARGE SCALE GENOMIC DNA]</scope>
    <source>
        <strain evidence="4 5">BN130099</strain>
    </source>
</reference>
<dbReference type="Proteomes" id="UP000325003">
    <property type="component" value="Unassembled WGS sequence"/>
</dbReference>
<comment type="similarity">
    <text evidence="1">Belongs to the serpin family.</text>
</comment>
<dbReference type="AlphaFoldDB" id="A0A5B1LGJ7"/>
<accession>A0A5B1LGJ7</accession>
<dbReference type="Gene3D" id="2.30.39.10">
    <property type="entry name" value="Alpha-1-antitrypsin, domain 1"/>
    <property type="match status" value="1"/>
</dbReference>
<dbReference type="GO" id="GO:0005615">
    <property type="term" value="C:extracellular space"/>
    <property type="evidence" value="ECO:0007669"/>
    <property type="project" value="InterPro"/>
</dbReference>
<dbReference type="InterPro" id="IPR042178">
    <property type="entry name" value="Serpin_sf_1"/>
</dbReference>
<sequence>MITRRDTLRLAVLAALASPMLTACGSDDPKKQGGGGAVAGRLELVSSDRDRMPGDPGAIPGVVAAMQRFAGGLYGGLPAEGNLIVSPYSVAVALGMTLTGAGGATAEEMRAVLGADDRFHAGLNALTAHVEALAGRQERADGSKAEIDLAAANQLFGQAGVRWEQPFLDLLAEDYGAGLRTVDFETATEDARVLINDWVEKQTHDRIEDLIPAGVLDVMTRLVLVNAIYLKAPWETPFTKELTTQAPFHRVGGSTVEVEMMAGAATSGPLTKGDGWQATRLPYAGNQLAMTVVLPDEGRFAEVESQFADGALADAMTGGRPTGIDVRLPRWKHRTAASLKEVLVDLGMPTAFAPGAADFRPMTEADLDLYISAVLHQGFIAVDEEGTEAAAATAVVISDTSAMIAEPFVVDRPFLYVIHDVEHGTPLFLGRVLDPTQEG</sequence>
<feature type="signal peptide" evidence="2">
    <location>
        <begin position="1"/>
        <end position="25"/>
    </location>
</feature>
<dbReference type="PROSITE" id="PS51257">
    <property type="entry name" value="PROKAR_LIPOPROTEIN"/>
    <property type="match status" value="1"/>
</dbReference>
<evidence type="ECO:0000256" key="1">
    <source>
        <dbReference type="RuleBase" id="RU000411"/>
    </source>
</evidence>
<evidence type="ECO:0000313" key="4">
    <source>
        <dbReference type="EMBL" id="KAA1418930.1"/>
    </source>
</evidence>
<feature type="domain" description="Serpin" evidence="3">
    <location>
        <begin position="67"/>
        <end position="435"/>
    </location>
</feature>
<evidence type="ECO:0000313" key="5">
    <source>
        <dbReference type="Proteomes" id="UP000325003"/>
    </source>
</evidence>
<dbReference type="PROSITE" id="PS00284">
    <property type="entry name" value="SERPIN"/>
    <property type="match status" value="1"/>
</dbReference>
<feature type="chain" id="PRO_5023116826" evidence="2">
    <location>
        <begin position="26"/>
        <end position="439"/>
    </location>
</feature>
<comment type="caution">
    <text evidence="4">The sequence shown here is derived from an EMBL/GenBank/DDBJ whole genome shotgun (WGS) entry which is preliminary data.</text>
</comment>
<dbReference type="SMART" id="SM00093">
    <property type="entry name" value="SERPIN"/>
    <property type="match status" value="1"/>
</dbReference>
<dbReference type="EMBL" id="VUJV01000003">
    <property type="protein sequence ID" value="KAA1418930.1"/>
    <property type="molecule type" value="Genomic_DNA"/>
</dbReference>
<protein>
    <submittedName>
        <fullName evidence="4">Serpin family protein</fullName>
    </submittedName>
</protein>